<dbReference type="Proteomes" id="UP000030101">
    <property type="component" value="Unassembled WGS sequence"/>
</dbReference>
<gene>
    <name evidence="1" type="ORF">HQ43_02655</name>
</gene>
<sequence length="345" mass="39832">MKAQNSRFNSFAHNESIAYCITSKGTPNNIVRLDNNWEILLALREPHTIKALDSLNVKFTYSQLQLLADWKLIRNNKNKFQTNIIILDSLQTLKLRNHSKELSEALAGKIGKDVADFVKLLKSEGRERNSYSILFSYVIDGLVWKCLEERGAIRKKELSMKEPLWSGEFWTLYPKRDFYCGTNTLSSKGYSLKINWSEGAFSRIRPFISNTRQLDLLLKDFEKNGKITEENTIAVFSKFNLFNESGHITVPILEENDKNSLYLESKKIADSIADFLEQSLDIELLRKEFGFADKSQAIVILYHEILWDLLAELENKKIITKPTIFIAPDTAKDENVSDLIFFVKR</sequence>
<name>A0ABR4XN15_9PORP</name>
<evidence type="ECO:0000313" key="2">
    <source>
        <dbReference type="Proteomes" id="UP000030101"/>
    </source>
</evidence>
<keyword evidence="2" id="KW-1185">Reference proteome</keyword>
<reference evidence="1 2" key="1">
    <citation type="submission" date="2014-08" db="EMBL/GenBank/DDBJ databases">
        <title>Porphyromonas canoris strain:OH2762 Genome sequencing.</title>
        <authorList>
            <person name="Wallis C."/>
            <person name="Deusch O."/>
            <person name="O'Flynn C."/>
            <person name="Davis I."/>
            <person name="Jospin G."/>
            <person name="Darling A.E."/>
            <person name="Coil D.A."/>
            <person name="Alexiev A."/>
            <person name="Horsfall A."/>
            <person name="Kirkwood N."/>
            <person name="Harris S."/>
            <person name="Eisen J.A."/>
        </authorList>
    </citation>
    <scope>NUCLEOTIDE SEQUENCE [LARGE SCALE GENOMIC DNA]</scope>
    <source>
        <strain evidence="2">COT-108 OH2762</strain>
    </source>
</reference>
<organism evidence="1 2">
    <name type="scientific">Porphyromonas canoris</name>
    <dbReference type="NCBI Taxonomy" id="36875"/>
    <lineage>
        <taxon>Bacteria</taxon>
        <taxon>Pseudomonadati</taxon>
        <taxon>Bacteroidota</taxon>
        <taxon>Bacteroidia</taxon>
        <taxon>Bacteroidales</taxon>
        <taxon>Porphyromonadaceae</taxon>
        <taxon>Porphyromonas</taxon>
    </lineage>
</organism>
<dbReference type="EMBL" id="JQZV01000005">
    <property type="protein sequence ID" value="KGN93101.1"/>
    <property type="molecule type" value="Genomic_DNA"/>
</dbReference>
<comment type="caution">
    <text evidence="1">The sequence shown here is derived from an EMBL/GenBank/DDBJ whole genome shotgun (WGS) entry which is preliminary data.</text>
</comment>
<proteinExistence type="predicted"/>
<protein>
    <submittedName>
        <fullName evidence="1">Uncharacterized protein</fullName>
    </submittedName>
</protein>
<evidence type="ECO:0000313" key="1">
    <source>
        <dbReference type="EMBL" id="KGN93101.1"/>
    </source>
</evidence>
<accession>A0ABR4XN15</accession>